<organism evidence="2 3">
    <name type="scientific">Marasmiellus scandens</name>
    <dbReference type="NCBI Taxonomy" id="2682957"/>
    <lineage>
        <taxon>Eukaryota</taxon>
        <taxon>Fungi</taxon>
        <taxon>Dikarya</taxon>
        <taxon>Basidiomycota</taxon>
        <taxon>Agaricomycotina</taxon>
        <taxon>Agaricomycetes</taxon>
        <taxon>Agaricomycetidae</taxon>
        <taxon>Agaricales</taxon>
        <taxon>Marasmiineae</taxon>
        <taxon>Omphalotaceae</taxon>
        <taxon>Marasmiellus</taxon>
    </lineage>
</organism>
<evidence type="ECO:0000313" key="2">
    <source>
        <dbReference type="EMBL" id="KAK7452698.1"/>
    </source>
</evidence>
<sequence length="125" mass="13681">MSVSIIPVAVFVLQAALVIAAEILSPVKIPTIPAEFYIGLVFPETSSNPFNEDILVNVSLSSEFRYGYAGFTCGTVDKGPANDPSMKAFMIDFQSFSAITWYTIPVKDMHFFTISRIVATSLAFQ</sequence>
<evidence type="ECO:0000313" key="3">
    <source>
        <dbReference type="Proteomes" id="UP001498398"/>
    </source>
</evidence>
<accession>A0ABR1J7N8</accession>
<protein>
    <submittedName>
        <fullName evidence="2">Uncharacterized protein</fullName>
    </submittedName>
</protein>
<dbReference type="Proteomes" id="UP001498398">
    <property type="component" value="Unassembled WGS sequence"/>
</dbReference>
<keyword evidence="3" id="KW-1185">Reference proteome</keyword>
<keyword evidence="1" id="KW-0732">Signal</keyword>
<evidence type="ECO:0000256" key="1">
    <source>
        <dbReference type="SAM" id="SignalP"/>
    </source>
</evidence>
<feature type="signal peptide" evidence="1">
    <location>
        <begin position="1"/>
        <end position="20"/>
    </location>
</feature>
<reference evidence="2 3" key="1">
    <citation type="submission" date="2024-01" db="EMBL/GenBank/DDBJ databases">
        <title>A draft genome for the cacao thread blight pathogen Marasmiellus scandens.</title>
        <authorList>
            <person name="Baruah I.K."/>
            <person name="Leung J."/>
            <person name="Bukari Y."/>
            <person name="Amoako-Attah I."/>
            <person name="Meinhardt L.W."/>
            <person name="Bailey B.A."/>
            <person name="Cohen S.P."/>
        </authorList>
    </citation>
    <scope>NUCLEOTIDE SEQUENCE [LARGE SCALE GENOMIC DNA]</scope>
    <source>
        <strain evidence="2 3">GH-19</strain>
    </source>
</reference>
<comment type="caution">
    <text evidence="2">The sequence shown here is derived from an EMBL/GenBank/DDBJ whole genome shotgun (WGS) entry which is preliminary data.</text>
</comment>
<gene>
    <name evidence="2" type="ORF">VKT23_012099</name>
</gene>
<feature type="chain" id="PRO_5045476497" evidence="1">
    <location>
        <begin position="21"/>
        <end position="125"/>
    </location>
</feature>
<proteinExistence type="predicted"/>
<dbReference type="EMBL" id="JBANRG010000028">
    <property type="protein sequence ID" value="KAK7452698.1"/>
    <property type="molecule type" value="Genomic_DNA"/>
</dbReference>
<name>A0ABR1J7N8_9AGAR</name>